<dbReference type="RefSeq" id="YP_009271144.1">
    <property type="nucleotide sequence ID" value="NC_030765.1"/>
</dbReference>
<keyword evidence="11 13" id="KW-0472">Membrane</keyword>
<dbReference type="GO" id="GO:0045259">
    <property type="term" value="C:proton-transporting ATP synthase complex"/>
    <property type="evidence" value="ECO:0007669"/>
    <property type="project" value="UniProtKB-KW"/>
</dbReference>
<evidence type="ECO:0000256" key="2">
    <source>
        <dbReference type="ARBA" id="ARBA00008892"/>
    </source>
</evidence>
<evidence type="ECO:0000313" key="16">
    <source>
        <dbReference type="Proteomes" id="UP000504635"/>
    </source>
</evidence>
<dbReference type="GeneID" id="28481404"/>
<keyword evidence="4 12" id="KW-0813">Transport</keyword>
<evidence type="ECO:0000256" key="8">
    <source>
        <dbReference type="ARBA" id="ARBA00022989"/>
    </source>
</evidence>
<dbReference type="GO" id="GO:0031966">
    <property type="term" value="C:mitochondrial membrane"/>
    <property type="evidence" value="ECO:0007669"/>
    <property type="project" value="UniProtKB-SubCell"/>
</dbReference>
<dbReference type="GO" id="GO:0015986">
    <property type="term" value="P:proton motive force-driven ATP synthesis"/>
    <property type="evidence" value="ECO:0007669"/>
    <property type="project" value="InterPro"/>
</dbReference>
<reference evidence="15" key="1">
    <citation type="journal article" date="2016" name="Biochem. Syst. Ecol.">
        <title>The mitogenomes of three beetles (Coleoptera: Polyphaga: Cucujiformia): New gene rearrangement and phylogeny.</title>
        <authorList>
            <person name="Li X.-J."/>
            <person name="Ou J."/>
            <person name="Wei Z.-M."/>
            <person name="Li Y.-X."/>
            <person name="Tian Y.-F."/>
        </authorList>
    </citation>
    <scope>NUCLEOTIDE SEQUENCE</scope>
</reference>
<feature type="transmembrane region" description="Helical" evidence="13">
    <location>
        <begin position="12"/>
        <end position="34"/>
    </location>
</feature>
<dbReference type="KEGG" id="soy:28481404"/>
<dbReference type="AlphaFoldDB" id="A0A1B1UUL5"/>
<evidence type="ECO:0000256" key="11">
    <source>
        <dbReference type="ARBA" id="ARBA00023136"/>
    </source>
</evidence>
<evidence type="ECO:0000256" key="13">
    <source>
        <dbReference type="SAM" id="Phobius"/>
    </source>
</evidence>
<keyword evidence="5 12" id="KW-0138">CF(0)</keyword>
<comment type="subcellular location">
    <subcellularLocation>
        <location evidence="1 12">Mitochondrion membrane</location>
        <topology evidence="1 12">Single-pass membrane protein</topology>
    </subcellularLocation>
</comment>
<keyword evidence="10 12" id="KW-0496">Mitochondrion</keyword>
<reference evidence="17" key="4">
    <citation type="submission" date="2025-04" db="UniProtKB">
        <authorList>
            <consortium name="RefSeq"/>
        </authorList>
    </citation>
    <scope>IDENTIFICATION</scope>
</reference>
<geneLocation type="mitochondrion" evidence="14 17"/>
<organism evidence="14">
    <name type="scientific">Sitophilus oryzae</name>
    <name type="common">Rice weevil</name>
    <name type="synonym">Curculio oryzae</name>
    <dbReference type="NCBI Taxonomy" id="7048"/>
    <lineage>
        <taxon>Eukaryota</taxon>
        <taxon>Metazoa</taxon>
        <taxon>Ecdysozoa</taxon>
        <taxon>Arthropoda</taxon>
        <taxon>Hexapoda</taxon>
        <taxon>Insecta</taxon>
        <taxon>Pterygota</taxon>
        <taxon>Neoptera</taxon>
        <taxon>Endopterygota</taxon>
        <taxon>Coleoptera</taxon>
        <taxon>Polyphaga</taxon>
        <taxon>Cucujiformia</taxon>
        <taxon>Curculionidae</taxon>
        <taxon>Dryophthorinae</taxon>
        <taxon>Sitophilus</taxon>
    </lineage>
</organism>
<evidence type="ECO:0000256" key="6">
    <source>
        <dbReference type="ARBA" id="ARBA00022692"/>
    </source>
</evidence>
<evidence type="ECO:0000313" key="15">
    <source>
        <dbReference type="EMBL" id="AQD17666.1"/>
    </source>
</evidence>
<evidence type="ECO:0000256" key="3">
    <source>
        <dbReference type="ARBA" id="ARBA00011291"/>
    </source>
</evidence>
<comment type="similarity">
    <text evidence="2 12">Belongs to the ATPase protein 8 family.</text>
</comment>
<keyword evidence="6 12" id="KW-0812">Transmembrane</keyword>
<keyword evidence="7 12" id="KW-0375">Hydrogen ion transport</keyword>
<evidence type="ECO:0000256" key="1">
    <source>
        <dbReference type="ARBA" id="ARBA00004304"/>
    </source>
</evidence>
<evidence type="ECO:0000256" key="10">
    <source>
        <dbReference type="ARBA" id="ARBA00023128"/>
    </source>
</evidence>
<dbReference type="Pfam" id="PF00895">
    <property type="entry name" value="ATP-synt_8"/>
    <property type="match status" value="1"/>
</dbReference>
<evidence type="ECO:0000256" key="12">
    <source>
        <dbReference type="RuleBase" id="RU003661"/>
    </source>
</evidence>
<dbReference type="CTD" id="4509"/>
<reference evidence="17" key="3">
    <citation type="submission" date="2016-08" db="EMBL/GenBank/DDBJ databases">
        <authorList>
            <consortium name="NCBI Genome Project"/>
        </authorList>
    </citation>
    <scope>NUCLEOTIDE SEQUENCE</scope>
</reference>
<evidence type="ECO:0000256" key="9">
    <source>
        <dbReference type="ARBA" id="ARBA00023065"/>
    </source>
</evidence>
<evidence type="ECO:0000256" key="7">
    <source>
        <dbReference type="ARBA" id="ARBA00022781"/>
    </source>
</evidence>
<reference evidence="14 17" key="2">
    <citation type="submission" date="2016-06" db="EMBL/GenBank/DDBJ databases">
        <title>Analysis of full mitochondrial genomes for the maize weevil, Sitophilus zeamais and the rice weevil, Sitophilus oryzae (Coleoptera: Curculionidae).</title>
        <authorList>
            <person name="Ojo J.A."/>
            <person name="Valero C."/>
            <person name="Sun W."/>
            <person name="Coates B.S."/>
            <person name="Omoloye A.A."/>
            <person name="Pittendrigh B.R."/>
        </authorList>
    </citation>
    <scope>NUCLEOTIDE SEQUENCE</scope>
</reference>
<keyword evidence="16" id="KW-1185">Reference proteome</keyword>
<sequence>MPQMAPMNWSLLFIYFIMIFMYSIILNYFSIIYIKPPQKIYNKMPLLNWKW</sequence>
<dbReference type="EMBL" id="KX373615">
    <property type="protein sequence ID" value="ANW06523.1"/>
    <property type="molecule type" value="Genomic_DNA"/>
</dbReference>
<dbReference type="EMBL" id="KX641892">
    <property type="protein sequence ID" value="AQD17666.1"/>
    <property type="molecule type" value="Genomic_DNA"/>
</dbReference>
<comment type="subunit">
    <text evidence="3">F-type ATPases have 2 components, CF(1) - the catalytic core - and CF(0) - the membrane proton channel.</text>
</comment>
<keyword evidence="8 13" id="KW-1133">Transmembrane helix</keyword>
<dbReference type="InterPro" id="IPR001421">
    <property type="entry name" value="ATP8_metazoa"/>
</dbReference>
<evidence type="ECO:0000256" key="5">
    <source>
        <dbReference type="ARBA" id="ARBA00022547"/>
    </source>
</evidence>
<accession>A0A1B1UUL5</accession>
<protein>
    <recommendedName>
        <fullName evidence="12">ATP synthase complex subunit 8</fullName>
    </recommendedName>
</protein>
<evidence type="ECO:0000313" key="14">
    <source>
        <dbReference type="EMBL" id="ANW06523.1"/>
    </source>
</evidence>
<evidence type="ECO:0000313" key="17">
    <source>
        <dbReference type="RefSeq" id="YP_009271144.1"/>
    </source>
</evidence>
<dbReference type="GO" id="GO:0015078">
    <property type="term" value="F:proton transmembrane transporter activity"/>
    <property type="evidence" value="ECO:0007669"/>
    <property type="project" value="InterPro"/>
</dbReference>
<keyword evidence="9 12" id="KW-0406">Ion transport</keyword>
<evidence type="ECO:0000256" key="4">
    <source>
        <dbReference type="ARBA" id="ARBA00022448"/>
    </source>
</evidence>
<dbReference type="Proteomes" id="UP000504635">
    <property type="component" value="Mitochondrion MT"/>
</dbReference>
<gene>
    <name evidence="14 17" type="primary">ATP8</name>
    <name evidence="17" type="ORF">BFS52_gp10</name>
</gene>
<name>A0A1B1UUL5_SITOR</name>
<proteinExistence type="inferred from homology"/>